<dbReference type="EMBL" id="CAJNOC010001644">
    <property type="protein sequence ID" value="CAF0880853.1"/>
    <property type="molecule type" value="Genomic_DNA"/>
</dbReference>
<evidence type="ECO:0000313" key="1">
    <source>
        <dbReference type="EMBL" id="CAF0880853.1"/>
    </source>
</evidence>
<keyword evidence="2" id="KW-1185">Reference proteome</keyword>
<proteinExistence type="predicted"/>
<dbReference type="Proteomes" id="UP000663879">
    <property type="component" value="Unassembled WGS sequence"/>
</dbReference>
<sequence>MSLSLKENKPNFNTIANSKSSISIMKINTQNNRREIQKSKSIHSIKSVPRASFNERDKNLSELTKTSISPKNSSQDIESLVNVEVEQNYQNLSNKSRMITELQCNHSECKKAFDSISQYELGTHQKTSKSKEPSTEEIEKISDNLTCSNVDLEKEIRIKNWKIYWLKKKST</sequence>
<gene>
    <name evidence="1" type="ORF">OXX778_LOCUS10406</name>
</gene>
<evidence type="ECO:0000313" key="2">
    <source>
        <dbReference type="Proteomes" id="UP000663879"/>
    </source>
</evidence>
<name>A0A813Y951_9BILA</name>
<protein>
    <submittedName>
        <fullName evidence="1">Uncharacterized protein</fullName>
    </submittedName>
</protein>
<organism evidence="1 2">
    <name type="scientific">Brachionus calyciflorus</name>
    <dbReference type="NCBI Taxonomy" id="104777"/>
    <lineage>
        <taxon>Eukaryota</taxon>
        <taxon>Metazoa</taxon>
        <taxon>Spiralia</taxon>
        <taxon>Gnathifera</taxon>
        <taxon>Rotifera</taxon>
        <taxon>Eurotatoria</taxon>
        <taxon>Monogononta</taxon>
        <taxon>Pseudotrocha</taxon>
        <taxon>Ploima</taxon>
        <taxon>Brachionidae</taxon>
        <taxon>Brachionus</taxon>
    </lineage>
</organism>
<accession>A0A813Y951</accession>
<reference evidence="1" key="1">
    <citation type="submission" date="2021-02" db="EMBL/GenBank/DDBJ databases">
        <authorList>
            <person name="Nowell W R."/>
        </authorList>
    </citation>
    <scope>NUCLEOTIDE SEQUENCE</scope>
    <source>
        <strain evidence="1">Ploen Becks lab</strain>
    </source>
</reference>
<dbReference type="AlphaFoldDB" id="A0A813Y951"/>
<comment type="caution">
    <text evidence="1">The sequence shown here is derived from an EMBL/GenBank/DDBJ whole genome shotgun (WGS) entry which is preliminary data.</text>
</comment>